<proteinExistence type="predicted"/>
<dbReference type="VEuPathDB" id="TrichDB:TVAG_295580"/>
<reference evidence="1" key="2">
    <citation type="journal article" date="2007" name="Science">
        <title>Draft genome sequence of the sexually transmitted pathogen Trichomonas vaginalis.</title>
        <authorList>
            <person name="Carlton J.M."/>
            <person name="Hirt R.P."/>
            <person name="Silva J.C."/>
            <person name="Delcher A.L."/>
            <person name="Schatz M."/>
            <person name="Zhao Q."/>
            <person name="Wortman J.R."/>
            <person name="Bidwell S.L."/>
            <person name="Alsmark U.C.M."/>
            <person name="Besteiro S."/>
            <person name="Sicheritz-Ponten T."/>
            <person name="Noel C.J."/>
            <person name="Dacks J.B."/>
            <person name="Foster P.G."/>
            <person name="Simillion C."/>
            <person name="Van de Peer Y."/>
            <person name="Miranda-Saavedra D."/>
            <person name="Barton G.J."/>
            <person name="Westrop G.D."/>
            <person name="Mueller S."/>
            <person name="Dessi D."/>
            <person name="Fiori P.L."/>
            <person name="Ren Q."/>
            <person name="Paulsen I."/>
            <person name="Zhang H."/>
            <person name="Bastida-Corcuera F.D."/>
            <person name="Simoes-Barbosa A."/>
            <person name="Brown M.T."/>
            <person name="Hayes R.D."/>
            <person name="Mukherjee M."/>
            <person name="Okumura C.Y."/>
            <person name="Schneider R."/>
            <person name="Smith A.J."/>
            <person name="Vanacova S."/>
            <person name="Villalvazo M."/>
            <person name="Haas B.J."/>
            <person name="Pertea M."/>
            <person name="Feldblyum T.V."/>
            <person name="Utterback T.R."/>
            <person name="Shu C.L."/>
            <person name="Osoegawa K."/>
            <person name="de Jong P.J."/>
            <person name="Hrdy I."/>
            <person name="Horvathova L."/>
            <person name="Zubacova Z."/>
            <person name="Dolezal P."/>
            <person name="Malik S.B."/>
            <person name="Logsdon J.M. Jr."/>
            <person name="Henze K."/>
            <person name="Gupta A."/>
            <person name="Wang C.C."/>
            <person name="Dunne R.L."/>
            <person name="Upcroft J.A."/>
            <person name="Upcroft P."/>
            <person name="White O."/>
            <person name="Salzberg S.L."/>
            <person name="Tang P."/>
            <person name="Chiu C.-H."/>
            <person name="Lee Y.-S."/>
            <person name="Embley T.M."/>
            <person name="Coombs G.H."/>
            <person name="Mottram J.C."/>
            <person name="Tachezy J."/>
            <person name="Fraser-Liggett C.M."/>
            <person name="Johnson P.J."/>
        </authorList>
    </citation>
    <scope>NUCLEOTIDE SEQUENCE [LARGE SCALE GENOMIC DNA]</scope>
    <source>
        <strain evidence="1">G3</strain>
    </source>
</reference>
<name>A2F225_TRIV3</name>
<dbReference type="AlphaFoldDB" id="A2F225"/>
<evidence type="ECO:0000313" key="1">
    <source>
        <dbReference type="EMBL" id="EAY01024.1"/>
    </source>
</evidence>
<dbReference type="Proteomes" id="UP000001542">
    <property type="component" value="Unassembled WGS sequence"/>
</dbReference>
<reference evidence="1" key="1">
    <citation type="submission" date="2006-10" db="EMBL/GenBank/DDBJ databases">
        <authorList>
            <person name="Amadeo P."/>
            <person name="Zhao Q."/>
            <person name="Wortman J."/>
            <person name="Fraser-Liggett C."/>
            <person name="Carlton J."/>
        </authorList>
    </citation>
    <scope>NUCLEOTIDE SEQUENCE</scope>
    <source>
        <strain evidence="1">G3</strain>
    </source>
</reference>
<dbReference type="InParanoid" id="A2F225"/>
<gene>
    <name evidence="1" type="ORF">TVAG_295580</name>
</gene>
<sequence>MFNGDNGSLPCYIADEPVLNTSDHFQVEWNEKLSRKMTLSLNAFNKNGLRYQIGNQELEIPIEAIIAGKTPTQSVQITSKAGTFSICIKFEKGIFTEETQNPNSTSLMSLIKPIELYSELISSLRPMPDTIHPANDLWSSSGFSLIFDSFSKSDLVLEEITQLEEVQYALESKNNNIHWTAKLISLTIHLMLNKQRLYITEKGDIGLEPNLTGIKRFPLLAVVICYYIKTGISIKDDNLDSIIMLICNIVCTKETNDELNYYILTTIYTIKRYLESEFSKKYPTIIAVLQSASQTALSNFLIFFLDSVPPITHDSKQVTALLKDWKMSFIENGFGENFVNSIMKMMFKITDFLVVRKWIFDMDTETVDMGSLISEFSEYSFPLIHSLTYLIAFAKKIIKKRIFPDEIVPEMRGEWYMYIMFRLVNCKKFEFTEKEINALHPTKAVPDYPDIDEWAFDNKDMAHDPLKKIVFPKIPQEYL</sequence>
<protein>
    <submittedName>
        <fullName evidence="1">Uncharacterized protein</fullName>
    </submittedName>
</protein>
<evidence type="ECO:0000313" key="2">
    <source>
        <dbReference type="Proteomes" id="UP000001542"/>
    </source>
</evidence>
<accession>A2F225</accession>
<dbReference type="KEGG" id="tva:4758842"/>
<keyword evidence="2" id="KW-1185">Reference proteome</keyword>
<dbReference type="VEuPathDB" id="TrichDB:TVAGG3_0971500"/>
<dbReference type="EMBL" id="DS113581">
    <property type="protein sequence ID" value="EAY01024.1"/>
    <property type="molecule type" value="Genomic_DNA"/>
</dbReference>
<dbReference type="SMR" id="A2F225"/>
<dbReference type="RefSeq" id="XP_001313910.1">
    <property type="nucleotide sequence ID" value="XM_001313907.1"/>
</dbReference>
<organism evidence="1 2">
    <name type="scientific">Trichomonas vaginalis (strain ATCC PRA-98 / G3)</name>
    <dbReference type="NCBI Taxonomy" id="412133"/>
    <lineage>
        <taxon>Eukaryota</taxon>
        <taxon>Metamonada</taxon>
        <taxon>Parabasalia</taxon>
        <taxon>Trichomonadida</taxon>
        <taxon>Trichomonadidae</taxon>
        <taxon>Trichomonas</taxon>
    </lineage>
</organism>